<accession>A0ABQ6LRF8</accession>
<evidence type="ECO:0000313" key="2">
    <source>
        <dbReference type="EMBL" id="GMG83680.1"/>
    </source>
</evidence>
<evidence type="ECO:0000259" key="1">
    <source>
        <dbReference type="Pfam" id="PF13946"/>
    </source>
</evidence>
<reference evidence="2 3" key="1">
    <citation type="submission" date="2023-04" db="EMBL/GenBank/DDBJ databases">
        <title>Marinoamorphus aggregata gen. nov., sp. Nov., isolate from tissue of brittle star Ophioplocus japonicus.</title>
        <authorList>
            <person name="Kawano K."/>
            <person name="Sawayama S."/>
            <person name="Nakagawa S."/>
        </authorList>
    </citation>
    <scope>NUCLEOTIDE SEQUENCE [LARGE SCALE GENOMIC DNA]</scope>
    <source>
        <strain evidence="2 3">NKW23</strain>
    </source>
</reference>
<dbReference type="RefSeq" id="WP_285672473.1">
    <property type="nucleotide sequence ID" value="NZ_BSYI01000022.1"/>
</dbReference>
<name>A0ABQ6LRF8_9RHOB</name>
<evidence type="ECO:0000313" key="3">
    <source>
        <dbReference type="Proteomes" id="UP001239909"/>
    </source>
</evidence>
<keyword evidence="3" id="KW-1185">Reference proteome</keyword>
<dbReference type="Pfam" id="PF13946">
    <property type="entry name" value="DUF4214"/>
    <property type="match status" value="1"/>
</dbReference>
<dbReference type="Gene3D" id="1.10.3130.20">
    <property type="entry name" value="Phycobilisome linker domain"/>
    <property type="match status" value="1"/>
</dbReference>
<comment type="caution">
    <text evidence="2">The sequence shown here is derived from an EMBL/GenBank/DDBJ whole genome shotgun (WGS) entry which is preliminary data.</text>
</comment>
<protein>
    <recommendedName>
        <fullName evidence="1">DUF4214 domain-containing protein</fullName>
    </recommendedName>
</protein>
<organism evidence="2 3">
    <name type="scientific">Paralimibaculum aggregatum</name>
    <dbReference type="NCBI Taxonomy" id="3036245"/>
    <lineage>
        <taxon>Bacteria</taxon>
        <taxon>Pseudomonadati</taxon>
        <taxon>Pseudomonadota</taxon>
        <taxon>Alphaproteobacteria</taxon>
        <taxon>Rhodobacterales</taxon>
        <taxon>Paracoccaceae</taxon>
        <taxon>Paralimibaculum</taxon>
    </lineage>
</organism>
<proteinExistence type="predicted"/>
<dbReference type="Proteomes" id="UP001239909">
    <property type="component" value="Unassembled WGS sequence"/>
</dbReference>
<dbReference type="InterPro" id="IPR025282">
    <property type="entry name" value="DUF4214"/>
</dbReference>
<dbReference type="InterPro" id="IPR038255">
    <property type="entry name" value="PBS_linker_sf"/>
</dbReference>
<gene>
    <name evidence="2" type="ORF">LNKW23_28930</name>
</gene>
<feature type="domain" description="DUF4214" evidence="1">
    <location>
        <begin position="218"/>
        <end position="288"/>
    </location>
</feature>
<sequence length="310" mass="34425">MDYVFKGDVQFWQRTSETTSFFIQVATWRITTPVLTIAYGDLPDMPEIEVQNLTLDVLEDPDFVEAFQVVDQDGLDTVVLVAGQEPLTDNGTPLPQREFFIDFGPMMLPVPDVGTQFTEVQELFTITPLTYDLDTEEPVDGPFGAGMELDFRDVDAFEFLGQVGETLLAGSEAERQDRAELIALIYEAALDRNGDVDEGGLNFWIDRAAEGLTDVQLANAFTASPEFVAAFGAPGSLSDEAYVERLYRNVLDRPSDEPGFAFWSEALDLLGGNRDLLLLAFARSNENRVNSDFVETLEETDPGIWEFGLA</sequence>
<dbReference type="EMBL" id="BSYI01000022">
    <property type="protein sequence ID" value="GMG83680.1"/>
    <property type="molecule type" value="Genomic_DNA"/>
</dbReference>